<reference evidence="2" key="1">
    <citation type="submission" date="2020-11" db="EMBL/GenBank/DDBJ databases">
        <authorList>
            <person name="Whiteford S."/>
        </authorList>
    </citation>
    <scope>NUCLEOTIDE SEQUENCE</scope>
</reference>
<evidence type="ECO:0000256" key="1">
    <source>
        <dbReference type="PROSITE-ProRule" id="PRU00708"/>
    </source>
</evidence>
<dbReference type="PANTHER" id="PTHR46669:SF2">
    <property type="entry name" value="EG:BACN32G11.3 PROTEIN"/>
    <property type="match status" value="1"/>
</dbReference>
<organism evidence="2 3">
    <name type="scientific">Plutella xylostella</name>
    <name type="common">Diamondback moth</name>
    <name type="synonym">Plutella maculipennis</name>
    <dbReference type="NCBI Taxonomy" id="51655"/>
    <lineage>
        <taxon>Eukaryota</taxon>
        <taxon>Metazoa</taxon>
        <taxon>Ecdysozoa</taxon>
        <taxon>Arthropoda</taxon>
        <taxon>Hexapoda</taxon>
        <taxon>Insecta</taxon>
        <taxon>Pterygota</taxon>
        <taxon>Neoptera</taxon>
        <taxon>Endopterygota</taxon>
        <taxon>Lepidoptera</taxon>
        <taxon>Glossata</taxon>
        <taxon>Ditrysia</taxon>
        <taxon>Yponomeutoidea</taxon>
        <taxon>Plutellidae</taxon>
        <taxon>Plutella</taxon>
    </lineage>
</organism>
<dbReference type="InterPro" id="IPR011990">
    <property type="entry name" value="TPR-like_helical_dom_sf"/>
</dbReference>
<dbReference type="Proteomes" id="UP000653454">
    <property type="component" value="Unassembled WGS sequence"/>
</dbReference>
<dbReference type="GO" id="GO:0070129">
    <property type="term" value="P:regulation of mitochondrial translation"/>
    <property type="evidence" value="ECO:0007669"/>
    <property type="project" value="TreeGrafter"/>
</dbReference>
<dbReference type="AlphaFoldDB" id="A0A8S4G774"/>
<keyword evidence="3" id="KW-1185">Reference proteome</keyword>
<comment type="caution">
    <text evidence="2">The sequence shown here is derived from an EMBL/GenBank/DDBJ whole genome shotgun (WGS) entry which is preliminary data.</text>
</comment>
<sequence length="1056" mass="119974">MLSRNFLKLRRLSRLPFDSRVYSHISDKMSLKYDRVSVYRSVATSAYSCSYQKQDSRNPGYIRRPAVNTISRDFQPKLSNEELLEKHMTSLSTDLHLKNRVYMNDLTRVLNKIKETNFSTKKQGLFLIRCCTHLLPEESAASRMELVEEIWNILRPHTKFDIDHYNELLRVYIANNRTLNAASFITKMSPVKPNSKTYELLLRALGEAGDINQATEVISNMKAQGLPATESIFNSLIVCQGKAGNLQNISEVLMMMKSLKIDQTIDTCTAIARAYAWNRKDKQMLEEMNKTTALGLSFDEKHIMEIVKTLAFLSHYDPIPKVLQFLPESTLKCPSISSYMQSVCTLLVFQNHPLPALEIYKCLPLPSFGPRDDTGLHGRSLVRDCVKASLSTSVITLITQELMSSGRNIIALQCACEAALQYGKVPMALDLFIRMRQMGMPIRPHYFWPILLHSSASYGEKGIMNTLKKMVEMEVPADFETLTDYVLPYVSLSSPQSLMRKLRECGLGAAAALAPVAHTLLNQGQLTHAMEIVELYQGKLDGEKLMKPLLKAYFTTLDTTSTAYLLEDITKKATEKDKDWVGRFLCEHIQHKKMAADVSDFVKMLKEIKKRNLKISTSAADFCLTRLPPDLPANTVEVIKSTLVECTDERIVDELDTVSVQMPHPKHMNEESLRAHLNELEAKGMNTRGVLRKLLQRYCQEGNLNAAREIREKCEKEGIFLSAGMKASIFDLHVKLGELELAEMSLAELNKSSPNFSLDEYKVIDFATLMVYRGKIQKAMDLINDQSKKRRIIGGRSIELNCWRLLDATAAHGNERETRNMFNTLVNYGYCKPSNTILGPLIRVHLKNDKIQEALKEFTEIATKYKKTPLKHELLVRILTLMSDGHTEENFLINEKANSKLNKHLQAALNMIKKVHGSGDVPLTLIAALAEVGYKKTLRKLLLDPTMTFHPEALLRRCERFAHEKKLAALEAIAECARERRGFNVEDIYELILSVHQRDDNVRDALSLWNKMQENDISPSSKFIDILVNMLKANNPEIPTELSMLQVKTRTKASNK</sequence>
<evidence type="ECO:0000313" key="3">
    <source>
        <dbReference type="Proteomes" id="UP000653454"/>
    </source>
</evidence>
<dbReference type="Pfam" id="PF13812">
    <property type="entry name" value="PPR_3"/>
    <property type="match status" value="1"/>
</dbReference>
<dbReference type="PROSITE" id="PS51375">
    <property type="entry name" value="PPR"/>
    <property type="match status" value="1"/>
</dbReference>
<dbReference type="EMBL" id="CAJHNJ030000136">
    <property type="protein sequence ID" value="CAG9136350.1"/>
    <property type="molecule type" value="Genomic_DNA"/>
</dbReference>
<dbReference type="GO" id="GO:0005634">
    <property type="term" value="C:nucleus"/>
    <property type="evidence" value="ECO:0007669"/>
    <property type="project" value="TreeGrafter"/>
</dbReference>
<dbReference type="PANTHER" id="PTHR46669">
    <property type="entry name" value="LEUCINE-RICH PPR MOTIF-CONTAINING PROTEIN, MITOCHONDRIAL"/>
    <property type="match status" value="1"/>
</dbReference>
<name>A0A8S4G774_PLUXY</name>
<dbReference type="InterPro" id="IPR033490">
    <property type="entry name" value="LRP130"/>
</dbReference>
<dbReference type="InterPro" id="IPR002885">
    <property type="entry name" value="PPR_rpt"/>
</dbReference>
<proteinExistence type="predicted"/>
<gene>
    <name evidence="2" type="ORF">PLXY2_LOCUS14597</name>
</gene>
<protein>
    <submittedName>
        <fullName evidence="2">(diamondback moth) hypothetical protein</fullName>
    </submittedName>
</protein>
<dbReference type="GO" id="GO:0003730">
    <property type="term" value="F:mRNA 3'-UTR binding"/>
    <property type="evidence" value="ECO:0007669"/>
    <property type="project" value="TreeGrafter"/>
</dbReference>
<dbReference type="GO" id="GO:0005739">
    <property type="term" value="C:mitochondrion"/>
    <property type="evidence" value="ECO:0007669"/>
    <property type="project" value="TreeGrafter"/>
</dbReference>
<dbReference type="Pfam" id="PF01535">
    <property type="entry name" value="PPR"/>
    <property type="match status" value="1"/>
</dbReference>
<evidence type="ECO:0000313" key="2">
    <source>
        <dbReference type="EMBL" id="CAG9136350.1"/>
    </source>
</evidence>
<feature type="repeat" description="PPR" evidence="1">
    <location>
        <begin position="194"/>
        <end position="228"/>
    </location>
</feature>
<dbReference type="Gene3D" id="1.25.40.10">
    <property type="entry name" value="Tetratricopeptide repeat domain"/>
    <property type="match status" value="2"/>
</dbReference>
<dbReference type="NCBIfam" id="TIGR00756">
    <property type="entry name" value="PPR"/>
    <property type="match status" value="1"/>
</dbReference>
<accession>A0A8S4G774</accession>